<comment type="caution">
    <text evidence="4">The sequence shown here is derived from an EMBL/GenBank/DDBJ whole genome shotgun (WGS) entry which is preliminary data.</text>
</comment>
<protein>
    <submittedName>
        <fullName evidence="4">WD domain G-beta repeat uncharacterized protein</fullName>
    </submittedName>
</protein>
<dbReference type="OrthoDB" id="933690at2"/>
<dbReference type="EMBL" id="SNZV01000002">
    <property type="protein sequence ID" value="TDS15763.1"/>
    <property type="molecule type" value="Genomic_DNA"/>
</dbReference>
<dbReference type="InterPro" id="IPR015943">
    <property type="entry name" value="WD40/YVTN_repeat-like_dom_sf"/>
</dbReference>
<name>A0A4R7D3X6_9SPHI</name>
<keyword evidence="2" id="KW-0677">Repeat</keyword>
<organism evidence="4 5">
    <name type="scientific">Sphingobacterium paludis</name>
    <dbReference type="NCBI Taxonomy" id="1476465"/>
    <lineage>
        <taxon>Bacteria</taxon>
        <taxon>Pseudomonadati</taxon>
        <taxon>Bacteroidota</taxon>
        <taxon>Sphingobacteriia</taxon>
        <taxon>Sphingobacteriales</taxon>
        <taxon>Sphingobacteriaceae</taxon>
        <taxon>Sphingobacterium</taxon>
    </lineage>
</organism>
<accession>A0A4R7D3X6</accession>
<dbReference type="InterPro" id="IPR019775">
    <property type="entry name" value="WD40_repeat_CS"/>
</dbReference>
<feature type="repeat" description="WD" evidence="3">
    <location>
        <begin position="220"/>
        <end position="261"/>
    </location>
</feature>
<dbReference type="InterPro" id="IPR001680">
    <property type="entry name" value="WD40_rpt"/>
</dbReference>
<dbReference type="PRINTS" id="PR00320">
    <property type="entry name" value="GPROTEINBRPT"/>
</dbReference>
<dbReference type="AlphaFoldDB" id="A0A4R7D3X6"/>
<dbReference type="SUPFAM" id="SSF50998">
    <property type="entry name" value="Quinoprotein alcohol dehydrogenase-like"/>
    <property type="match status" value="1"/>
</dbReference>
<proteinExistence type="predicted"/>
<evidence type="ECO:0000256" key="1">
    <source>
        <dbReference type="ARBA" id="ARBA00022574"/>
    </source>
</evidence>
<evidence type="ECO:0000256" key="3">
    <source>
        <dbReference type="PROSITE-ProRule" id="PRU00221"/>
    </source>
</evidence>
<keyword evidence="5" id="KW-1185">Reference proteome</keyword>
<sequence>MYTLDISLKTTLPGHQNPIFALAAGLDGSSIFSAGNDKGVVEWDLKTGTFKRIVSAVPASVYCLHLIPELSMLLVGMRNGELWCVDVAKQQLVKKLTVERGAVFAVQTLAEKREIVAIGEEGVAYVWSMDSFDLLYRFRVSSTTVRTIQPYPSAKQLVFGDKDGYIYLYDLADFKEIEKRKVHTMPVTALAVTDLHLYSGGRDAKLYQLQKKDLSEVRELTPHLFTVYSILPHPHLPVIATVSRDKSIKIWDSATLALLKNISLDRGYDSHRLSINTAIWHGDQLVTAGDDKLIKIWDVSLVSR</sequence>
<evidence type="ECO:0000313" key="5">
    <source>
        <dbReference type="Proteomes" id="UP000294752"/>
    </source>
</evidence>
<gene>
    <name evidence="4" type="ORF">B0I21_10279</name>
</gene>
<dbReference type="Pfam" id="PF00400">
    <property type="entry name" value="WD40"/>
    <property type="match status" value="3"/>
</dbReference>
<evidence type="ECO:0000313" key="4">
    <source>
        <dbReference type="EMBL" id="TDS15763.1"/>
    </source>
</evidence>
<dbReference type="PROSITE" id="PS00678">
    <property type="entry name" value="WD_REPEATS_1"/>
    <property type="match status" value="1"/>
</dbReference>
<dbReference type="InterPro" id="IPR020472">
    <property type="entry name" value="WD40_PAC1"/>
</dbReference>
<dbReference type="Gene3D" id="2.130.10.10">
    <property type="entry name" value="YVTN repeat-like/Quinoprotein amine dehydrogenase"/>
    <property type="match status" value="2"/>
</dbReference>
<evidence type="ECO:0000256" key="2">
    <source>
        <dbReference type="ARBA" id="ARBA00022737"/>
    </source>
</evidence>
<dbReference type="PANTHER" id="PTHR19848">
    <property type="entry name" value="WD40 REPEAT PROTEIN"/>
    <property type="match status" value="1"/>
</dbReference>
<dbReference type="InterPro" id="IPR011047">
    <property type="entry name" value="Quinoprotein_ADH-like_sf"/>
</dbReference>
<dbReference type="RefSeq" id="WP_133639077.1">
    <property type="nucleotide sequence ID" value="NZ_SNZV01000002.1"/>
</dbReference>
<feature type="repeat" description="WD" evidence="3">
    <location>
        <begin position="12"/>
        <end position="53"/>
    </location>
</feature>
<keyword evidence="1 3" id="KW-0853">WD repeat</keyword>
<dbReference type="PROSITE" id="PS50082">
    <property type="entry name" value="WD_REPEATS_2"/>
    <property type="match status" value="3"/>
</dbReference>
<dbReference type="PROSITE" id="PS50294">
    <property type="entry name" value="WD_REPEATS_REGION"/>
    <property type="match status" value="3"/>
</dbReference>
<feature type="repeat" description="WD" evidence="3">
    <location>
        <begin position="268"/>
        <end position="304"/>
    </location>
</feature>
<dbReference type="Proteomes" id="UP000294752">
    <property type="component" value="Unassembled WGS sequence"/>
</dbReference>
<dbReference type="SMART" id="SM00320">
    <property type="entry name" value="WD40"/>
    <property type="match status" value="7"/>
</dbReference>
<dbReference type="PANTHER" id="PTHR19848:SF8">
    <property type="entry name" value="F-BOX AND WD REPEAT DOMAIN CONTAINING 7"/>
    <property type="match status" value="1"/>
</dbReference>
<reference evidence="4 5" key="1">
    <citation type="submission" date="2019-03" db="EMBL/GenBank/DDBJ databases">
        <title>Genomic Encyclopedia of Type Strains, Phase III (KMG-III): the genomes of soil and plant-associated and newly described type strains.</title>
        <authorList>
            <person name="Whitman W."/>
        </authorList>
    </citation>
    <scope>NUCLEOTIDE SEQUENCE [LARGE SCALE GENOMIC DNA]</scope>
    <source>
        <strain evidence="4 5">CGMCC 1.12801</strain>
    </source>
</reference>